<accession>A0A5C6ZQS2</accession>
<evidence type="ECO:0000313" key="2">
    <source>
        <dbReference type="EMBL" id="TXD92016.1"/>
    </source>
</evidence>
<reference evidence="2 3" key="1">
    <citation type="submission" date="2019-08" db="EMBL/GenBank/DDBJ databases">
        <title>Genome sequence of Gillisia hiemivivida IC154 (type strain).</title>
        <authorList>
            <person name="Bowman J.P."/>
        </authorList>
    </citation>
    <scope>NUCLEOTIDE SEQUENCE [LARGE SCALE GENOMIC DNA]</scope>
    <source>
        <strain evidence="2 3">IC154</strain>
    </source>
</reference>
<keyword evidence="3" id="KW-1185">Reference proteome</keyword>
<name>A0A5C6ZQS2_9FLAO</name>
<sequence>MKNLYLKILFVSLLFSIIGCNVDDDDGTNSVLPEITSEGAQTFGCKINGQIFVPRNGRSCIDCSPTTKLRLSYSRKGDDQYKLSITANNNINGDVSISLDLYLDEPLEERLYELSESYIISIDKELPNASSCIYREINGEEFNSCFVTNSDITGTLEIIEINESEKFISGIFDFKGVNQQGQVVDITSGRFDVIIYYSNVF</sequence>
<dbReference type="AlphaFoldDB" id="A0A5C6ZQS2"/>
<dbReference type="OrthoDB" id="881763at2"/>
<comment type="caution">
    <text evidence="2">The sequence shown here is derived from an EMBL/GenBank/DDBJ whole genome shotgun (WGS) entry which is preliminary data.</text>
</comment>
<evidence type="ECO:0000256" key="1">
    <source>
        <dbReference type="SAM" id="SignalP"/>
    </source>
</evidence>
<feature type="signal peptide" evidence="1">
    <location>
        <begin position="1"/>
        <end position="21"/>
    </location>
</feature>
<protein>
    <submittedName>
        <fullName evidence="2">Uncharacterized protein</fullName>
    </submittedName>
</protein>
<proteinExistence type="predicted"/>
<dbReference type="PROSITE" id="PS51257">
    <property type="entry name" value="PROKAR_LIPOPROTEIN"/>
    <property type="match status" value="1"/>
</dbReference>
<gene>
    <name evidence="2" type="ORF">ES724_15130</name>
</gene>
<organism evidence="2 3">
    <name type="scientific">Gillisia hiemivivida</name>
    <dbReference type="NCBI Taxonomy" id="291190"/>
    <lineage>
        <taxon>Bacteria</taxon>
        <taxon>Pseudomonadati</taxon>
        <taxon>Bacteroidota</taxon>
        <taxon>Flavobacteriia</taxon>
        <taxon>Flavobacteriales</taxon>
        <taxon>Flavobacteriaceae</taxon>
        <taxon>Gillisia</taxon>
    </lineage>
</organism>
<feature type="chain" id="PRO_5022709118" evidence="1">
    <location>
        <begin position="22"/>
        <end position="201"/>
    </location>
</feature>
<dbReference type="Proteomes" id="UP000321367">
    <property type="component" value="Unassembled WGS sequence"/>
</dbReference>
<dbReference type="EMBL" id="VORY01000028">
    <property type="protein sequence ID" value="TXD92016.1"/>
    <property type="molecule type" value="Genomic_DNA"/>
</dbReference>
<keyword evidence="1" id="KW-0732">Signal</keyword>
<dbReference type="RefSeq" id="WP_146934500.1">
    <property type="nucleotide sequence ID" value="NZ_CBCSHZ010000030.1"/>
</dbReference>
<evidence type="ECO:0000313" key="3">
    <source>
        <dbReference type="Proteomes" id="UP000321367"/>
    </source>
</evidence>